<protein>
    <submittedName>
        <fullName evidence="1">Uncharacterized protein</fullName>
    </submittedName>
</protein>
<evidence type="ECO:0000313" key="2">
    <source>
        <dbReference type="Proteomes" id="UP000055019"/>
    </source>
</evidence>
<comment type="caution">
    <text evidence="1">The sequence shown here is derived from an EMBL/GenBank/DDBJ whole genome shotgun (WGS) entry which is preliminary data.</text>
</comment>
<keyword evidence="2" id="KW-1185">Reference proteome</keyword>
<dbReference type="InterPro" id="IPR017748">
    <property type="entry name" value="TagF"/>
</dbReference>
<dbReference type="Gene3D" id="3.40.1730.10">
    <property type="entry name" value="pa0076 domain"/>
    <property type="match status" value="1"/>
</dbReference>
<dbReference type="OrthoDB" id="9801841at2"/>
<proteinExistence type="predicted"/>
<dbReference type="EMBL" id="FCOM02000034">
    <property type="protein sequence ID" value="SAL80447.1"/>
    <property type="molecule type" value="Genomic_DNA"/>
</dbReference>
<dbReference type="InterPro" id="IPR038225">
    <property type="entry name" value="TagF_sf"/>
</dbReference>
<dbReference type="Proteomes" id="UP000055019">
    <property type="component" value="Unassembled WGS sequence"/>
</dbReference>
<evidence type="ECO:0000313" key="1">
    <source>
        <dbReference type="EMBL" id="SAL80447.1"/>
    </source>
</evidence>
<dbReference type="RefSeq" id="WP_087039234.1">
    <property type="nucleotide sequence ID" value="NZ_FCOM02000034.1"/>
</dbReference>
<gene>
    <name evidence="1" type="ORF">AWB74_05725</name>
</gene>
<sequence>MTSPGVAGCFGKVRGNGDFVTRRLPPCFVESWDAIATSVVNPFRRAPLEQFRCPEHL</sequence>
<name>A0A158KH69_9BURK</name>
<dbReference type="AlphaFoldDB" id="A0A158KH69"/>
<dbReference type="Pfam" id="PF09867">
    <property type="entry name" value="TagF_N"/>
    <property type="match status" value="1"/>
</dbReference>
<reference evidence="1" key="1">
    <citation type="submission" date="2016-01" db="EMBL/GenBank/DDBJ databases">
        <authorList>
            <person name="Peeters C."/>
        </authorList>
    </citation>
    <scope>NUCLEOTIDE SEQUENCE [LARGE SCALE GENOMIC DNA]</scope>
    <source>
        <strain evidence="1">LMG 29317</strain>
    </source>
</reference>
<accession>A0A158KH69</accession>
<organism evidence="1 2">
    <name type="scientific">Caballeronia arvi</name>
    <dbReference type="NCBI Taxonomy" id="1777135"/>
    <lineage>
        <taxon>Bacteria</taxon>
        <taxon>Pseudomonadati</taxon>
        <taxon>Pseudomonadota</taxon>
        <taxon>Betaproteobacteria</taxon>
        <taxon>Burkholderiales</taxon>
        <taxon>Burkholderiaceae</taxon>
        <taxon>Caballeronia</taxon>
    </lineage>
</organism>